<gene>
    <name evidence="6" type="primary">htrA</name>
    <name evidence="6" type="ORF">NCTC12391_02027</name>
</gene>
<feature type="region of interest" description="Disordered" evidence="4">
    <location>
        <begin position="1"/>
        <end position="374"/>
    </location>
</feature>
<protein>
    <submittedName>
        <fullName evidence="6">Serine protease Do-like HtrA</fullName>
        <ecNumber evidence="6">3.4.21.107</ecNumber>
    </submittedName>
</protein>
<dbReference type="EC" id="3.4.21.107" evidence="6"/>
<dbReference type="GO" id="GO:0006508">
    <property type="term" value="P:proteolysis"/>
    <property type="evidence" value="ECO:0007669"/>
    <property type="project" value="UniProtKB-KW"/>
</dbReference>
<dbReference type="InterPro" id="IPR009003">
    <property type="entry name" value="Peptidase_S1_PA"/>
</dbReference>
<dbReference type="AlphaFoldDB" id="A0A449D8F7"/>
<dbReference type="Pfam" id="PF13180">
    <property type="entry name" value="PDZ_2"/>
    <property type="match status" value="1"/>
</dbReference>
<dbReference type="GO" id="GO:0004252">
    <property type="term" value="F:serine-type endopeptidase activity"/>
    <property type="evidence" value="ECO:0007669"/>
    <property type="project" value="InterPro"/>
</dbReference>
<dbReference type="SUPFAM" id="SSF50494">
    <property type="entry name" value="Trypsin-like serine proteases"/>
    <property type="match status" value="1"/>
</dbReference>
<keyword evidence="3 6" id="KW-0378">Hydrolase</keyword>
<evidence type="ECO:0000259" key="5">
    <source>
        <dbReference type="PROSITE" id="PS50106"/>
    </source>
</evidence>
<dbReference type="InterPro" id="IPR051201">
    <property type="entry name" value="Chloro_Bact_Ser_Proteases"/>
</dbReference>
<dbReference type="Gene3D" id="2.30.42.10">
    <property type="match status" value="1"/>
</dbReference>
<organism evidence="6 7">
    <name type="scientific">Brevibacterium casei</name>
    <dbReference type="NCBI Taxonomy" id="33889"/>
    <lineage>
        <taxon>Bacteria</taxon>
        <taxon>Bacillati</taxon>
        <taxon>Actinomycetota</taxon>
        <taxon>Actinomycetes</taxon>
        <taxon>Micrococcales</taxon>
        <taxon>Brevibacteriaceae</taxon>
        <taxon>Brevibacterium</taxon>
    </lineage>
</organism>
<keyword evidence="2 6" id="KW-0645">Protease</keyword>
<evidence type="ECO:0000313" key="6">
    <source>
        <dbReference type="EMBL" id="VEW13818.1"/>
    </source>
</evidence>
<feature type="compositionally biased region" description="Low complexity" evidence="4">
    <location>
        <begin position="311"/>
        <end position="353"/>
    </location>
</feature>
<sequence>MSSNDGNTPRNRGRHGDDDYRTFPRRSSEVPRTFPSDSAADRSDSTSPRRDSDPSGPDTSQPGQGSGQSGQGQSGQGQSGQGSGSSSSGYGQGSGQAGPRSDESTRSYPATTGFGASGGDDRTRVQPTYAQSPVDGNGRGSGASTGQGGAYGSNQGGAQNPSSGYGQAGGYGQSGNTSQSGYGQSRGYDSSAQGSATGGHPTPGTPSDSQGRSSNAPGQSSIAPGQSSNVSGGAAAAGFGAAAGYAAGHQGSGATGQQGSAAYGAPGPHGSQPGSSSGYPGAGASGQPGAAAGQYGSTGSAQYGSAGSGQYGSSTGSHGSGGQYDTSGQGQYGASGQSQYASAGASPYATDSYGSGGQGPYGGGQQPRREKRGPGWGATIAIALIAALLGGSAAFGGSYAVSAMQEGNESRKVAEQTIETPDWTEVAKSASESVVSIQAAANGRVVALGSGSLYDDQGHVITNNHVVAPSDTPGGELTVTMKNGATMKAEIVGRDPSTDIAIIKLDQVPEGVKPLPIGDSKALSVGDPVMALGNPLGLADSVTTGIVSALDRPVTTENIGDDASSQQKELTITNAIQTDAAINPGNSGGPLVDGNGNFIGVNSAAASLGQGEEGQQSGSIGIGFAIPASQAVMIADQLIATGKAQHPFLGVRLTDGQINTGGITRASAKVQAVEPGSPAAKAGFQDGDDVIAVGDTKVTSAISLQALVRAQPVNTPVEFTIVRGGQEQKLSVSLILQ</sequence>
<dbReference type="PANTHER" id="PTHR43343:SF3">
    <property type="entry name" value="PROTEASE DO-LIKE 8, CHLOROPLASTIC"/>
    <property type="match status" value="1"/>
</dbReference>
<dbReference type="Proteomes" id="UP000386281">
    <property type="component" value="Unassembled WGS sequence"/>
</dbReference>
<dbReference type="PRINTS" id="PR00834">
    <property type="entry name" value="PROTEASES2C"/>
</dbReference>
<reference evidence="6 7" key="1">
    <citation type="submission" date="2019-02" db="EMBL/GenBank/DDBJ databases">
        <authorList>
            <consortium name="Pathogen Informatics"/>
        </authorList>
    </citation>
    <scope>NUCLEOTIDE SEQUENCE [LARGE SCALE GENOMIC DNA]</scope>
    <source>
        <strain evidence="6 7">3012STDY7078520</strain>
    </source>
</reference>
<feature type="compositionally biased region" description="Gly residues" evidence="4">
    <location>
        <begin position="354"/>
        <end position="365"/>
    </location>
</feature>
<feature type="compositionally biased region" description="Low complexity" evidence="4">
    <location>
        <begin position="257"/>
        <end position="279"/>
    </location>
</feature>
<feature type="compositionally biased region" description="Low complexity" evidence="4">
    <location>
        <begin position="232"/>
        <end position="249"/>
    </location>
</feature>
<dbReference type="InterPro" id="IPR043504">
    <property type="entry name" value="Peptidase_S1_PA_chymotrypsin"/>
</dbReference>
<evidence type="ECO:0000256" key="4">
    <source>
        <dbReference type="SAM" id="MobiDB-lite"/>
    </source>
</evidence>
<feature type="compositionally biased region" description="Low complexity" evidence="4">
    <location>
        <begin position="287"/>
        <end position="305"/>
    </location>
</feature>
<dbReference type="InterPro" id="IPR036034">
    <property type="entry name" value="PDZ_sf"/>
</dbReference>
<dbReference type="SUPFAM" id="SSF50156">
    <property type="entry name" value="PDZ domain-like"/>
    <property type="match status" value="1"/>
</dbReference>
<feature type="compositionally biased region" description="Polar residues" evidence="4">
    <location>
        <begin position="176"/>
        <end position="195"/>
    </location>
</feature>
<dbReference type="EMBL" id="CAACXN010000015">
    <property type="protein sequence ID" value="VEW13818.1"/>
    <property type="molecule type" value="Genomic_DNA"/>
</dbReference>
<feature type="compositionally biased region" description="Basic and acidic residues" evidence="4">
    <location>
        <begin position="39"/>
        <end position="53"/>
    </location>
</feature>
<evidence type="ECO:0000256" key="1">
    <source>
        <dbReference type="ARBA" id="ARBA00010541"/>
    </source>
</evidence>
<feature type="compositionally biased region" description="Polar residues" evidence="4">
    <location>
        <begin position="205"/>
        <end position="231"/>
    </location>
</feature>
<comment type="similarity">
    <text evidence="1">Belongs to the peptidase S1C family.</text>
</comment>
<evidence type="ECO:0000313" key="7">
    <source>
        <dbReference type="Proteomes" id="UP000386281"/>
    </source>
</evidence>
<dbReference type="PROSITE" id="PS50106">
    <property type="entry name" value="PDZ"/>
    <property type="match status" value="1"/>
</dbReference>
<dbReference type="Gene3D" id="2.40.10.10">
    <property type="entry name" value="Trypsin-like serine proteases"/>
    <property type="match status" value="2"/>
</dbReference>
<evidence type="ECO:0000256" key="3">
    <source>
        <dbReference type="ARBA" id="ARBA00022801"/>
    </source>
</evidence>
<proteinExistence type="inferred from homology"/>
<feature type="compositionally biased region" description="Low complexity" evidence="4">
    <location>
        <begin position="156"/>
        <end position="165"/>
    </location>
</feature>
<evidence type="ECO:0000256" key="2">
    <source>
        <dbReference type="ARBA" id="ARBA00022670"/>
    </source>
</evidence>
<dbReference type="RefSeq" id="WP_190246979.1">
    <property type="nucleotide sequence ID" value="NZ_CAACXN010000015.1"/>
</dbReference>
<dbReference type="InterPro" id="IPR001478">
    <property type="entry name" value="PDZ"/>
</dbReference>
<feature type="compositionally biased region" description="Basic and acidic residues" evidence="4">
    <location>
        <begin position="14"/>
        <end position="29"/>
    </location>
</feature>
<feature type="compositionally biased region" description="Low complexity" evidence="4">
    <location>
        <begin position="54"/>
        <end position="63"/>
    </location>
</feature>
<feature type="domain" description="PDZ" evidence="5">
    <location>
        <begin position="638"/>
        <end position="725"/>
    </location>
</feature>
<accession>A0A449D8F7</accession>
<feature type="compositionally biased region" description="Gly residues" evidence="4">
    <location>
        <begin position="137"/>
        <end position="155"/>
    </location>
</feature>
<name>A0A449D8F7_9MICO</name>
<dbReference type="SMART" id="SM00228">
    <property type="entry name" value="PDZ"/>
    <property type="match status" value="1"/>
</dbReference>
<feature type="compositionally biased region" description="Gly residues" evidence="4">
    <location>
        <begin position="64"/>
        <end position="83"/>
    </location>
</feature>
<dbReference type="PANTHER" id="PTHR43343">
    <property type="entry name" value="PEPTIDASE S12"/>
    <property type="match status" value="1"/>
</dbReference>
<feature type="compositionally biased region" description="Polar residues" evidence="4">
    <location>
        <begin position="1"/>
        <end position="10"/>
    </location>
</feature>
<dbReference type="InterPro" id="IPR001940">
    <property type="entry name" value="Peptidase_S1C"/>
</dbReference>
<dbReference type="Pfam" id="PF13365">
    <property type="entry name" value="Trypsin_2"/>
    <property type="match status" value="1"/>
</dbReference>